<evidence type="ECO:0000313" key="2">
    <source>
        <dbReference type="Proteomes" id="UP001229421"/>
    </source>
</evidence>
<evidence type="ECO:0000313" key="1">
    <source>
        <dbReference type="EMBL" id="KAK1426123.1"/>
    </source>
</evidence>
<comment type="caution">
    <text evidence="1">The sequence shown here is derived from an EMBL/GenBank/DDBJ whole genome shotgun (WGS) entry which is preliminary data.</text>
</comment>
<organism evidence="1 2">
    <name type="scientific">Tagetes erecta</name>
    <name type="common">African marigold</name>
    <dbReference type="NCBI Taxonomy" id="13708"/>
    <lineage>
        <taxon>Eukaryota</taxon>
        <taxon>Viridiplantae</taxon>
        <taxon>Streptophyta</taxon>
        <taxon>Embryophyta</taxon>
        <taxon>Tracheophyta</taxon>
        <taxon>Spermatophyta</taxon>
        <taxon>Magnoliopsida</taxon>
        <taxon>eudicotyledons</taxon>
        <taxon>Gunneridae</taxon>
        <taxon>Pentapetalae</taxon>
        <taxon>asterids</taxon>
        <taxon>campanulids</taxon>
        <taxon>Asterales</taxon>
        <taxon>Asteraceae</taxon>
        <taxon>Asteroideae</taxon>
        <taxon>Heliantheae alliance</taxon>
        <taxon>Tageteae</taxon>
        <taxon>Tagetes</taxon>
    </lineage>
</organism>
<dbReference type="EMBL" id="JAUHHV010000004">
    <property type="protein sequence ID" value="KAK1426123.1"/>
    <property type="molecule type" value="Genomic_DNA"/>
</dbReference>
<accession>A0AAD8NY48</accession>
<dbReference type="AlphaFoldDB" id="A0AAD8NY48"/>
<sequence length="84" mass="9921">MVLSLKSFTLNHTASFNCISSCSHRRKHRLEKSDRRVYFWRKVKTALRRYGVFRFRSVLKFGLNKSDLKLPSGANGHRCVSLYR</sequence>
<gene>
    <name evidence="1" type="ORF">QVD17_14792</name>
</gene>
<keyword evidence="2" id="KW-1185">Reference proteome</keyword>
<name>A0AAD8NY48_TARER</name>
<reference evidence="1" key="1">
    <citation type="journal article" date="2023" name="bioRxiv">
        <title>Improved chromosome-level genome assembly for marigold (Tagetes erecta).</title>
        <authorList>
            <person name="Jiang F."/>
            <person name="Yuan L."/>
            <person name="Wang S."/>
            <person name="Wang H."/>
            <person name="Xu D."/>
            <person name="Wang A."/>
            <person name="Fan W."/>
        </authorList>
    </citation>
    <scope>NUCLEOTIDE SEQUENCE</scope>
    <source>
        <strain evidence="1">WSJ</strain>
        <tissue evidence="1">Leaf</tissue>
    </source>
</reference>
<protein>
    <submittedName>
        <fullName evidence="1">Uncharacterized protein</fullName>
    </submittedName>
</protein>
<proteinExistence type="predicted"/>
<dbReference type="Proteomes" id="UP001229421">
    <property type="component" value="Unassembled WGS sequence"/>
</dbReference>